<feature type="region of interest" description="Disordered" evidence="1">
    <location>
        <begin position="153"/>
        <end position="183"/>
    </location>
</feature>
<name>A0A372EMM7_9BURK</name>
<dbReference type="EMBL" id="QVLS01000002">
    <property type="protein sequence ID" value="RFP80919.1"/>
    <property type="molecule type" value="Genomic_DNA"/>
</dbReference>
<reference evidence="2 3" key="1">
    <citation type="submission" date="2018-08" db="EMBL/GenBank/DDBJ databases">
        <title>Hydrogenophaga sp. LA-38 isolated from sludge.</title>
        <authorList>
            <person name="Im W.-T."/>
        </authorList>
    </citation>
    <scope>NUCLEOTIDE SEQUENCE [LARGE SCALE GENOMIC DNA]</scope>
    <source>
        <strain evidence="2 3">LA-38</strain>
    </source>
</reference>
<accession>A0A372EMM7</accession>
<comment type="caution">
    <text evidence="2">The sequence shown here is derived from an EMBL/GenBank/DDBJ whole genome shotgun (WGS) entry which is preliminary data.</text>
</comment>
<dbReference type="Proteomes" id="UP000261931">
    <property type="component" value="Unassembled WGS sequence"/>
</dbReference>
<organism evidence="2 3">
    <name type="scientific">Hydrogenophaga borbori</name>
    <dbReference type="NCBI Taxonomy" id="2294117"/>
    <lineage>
        <taxon>Bacteria</taxon>
        <taxon>Pseudomonadati</taxon>
        <taxon>Pseudomonadota</taxon>
        <taxon>Betaproteobacteria</taxon>
        <taxon>Burkholderiales</taxon>
        <taxon>Comamonadaceae</taxon>
        <taxon>Hydrogenophaga</taxon>
    </lineage>
</organism>
<evidence type="ECO:0000313" key="2">
    <source>
        <dbReference type="EMBL" id="RFP80919.1"/>
    </source>
</evidence>
<evidence type="ECO:0000256" key="1">
    <source>
        <dbReference type="SAM" id="MobiDB-lite"/>
    </source>
</evidence>
<proteinExistence type="predicted"/>
<protein>
    <submittedName>
        <fullName evidence="2">Uncharacterized protein</fullName>
    </submittedName>
</protein>
<gene>
    <name evidence="2" type="ORF">DY262_03835</name>
</gene>
<dbReference type="RefSeq" id="WP_116957661.1">
    <property type="nucleotide sequence ID" value="NZ_QVLS01000002.1"/>
</dbReference>
<evidence type="ECO:0000313" key="3">
    <source>
        <dbReference type="Proteomes" id="UP000261931"/>
    </source>
</evidence>
<dbReference type="AlphaFoldDB" id="A0A372EMM7"/>
<keyword evidence="3" id="KW-1185">Reference proteome</keyword>
<sequence>MPADGTNPRRLRALHIHAHSPALATPQGREQAWADFLQWADRRLQDPEGPSWEDMEQLIAHVLPAVQQALDGTLWLQLQLRARMRTPDPKALRLWLFQAVPAHMPWFDNPALRDLIRLCHEAKADRSEWDQLLQALRQRPGFARLPTNAHLLPLLNPPTGAQRLGTQPCPRPDQDTARPDPLPPWFRIERAGPGGDSTGPVRYWVPRGPQAPRTPDDREQAQEAVLTWALRELADPRGLRWPTLMDTIKDIEGAWQYRFDRQRLLALCVWTAEEHKDPGPLLQFLHLLEGCEAAECPLAGLIEQARNGHWASPIRSALLQAIGPRLPTLDDTAGPLHAQYLDAVLTLPDPGDRHTLLRYYLTSQHVDTSSETGRLIKAVLRQEATPPAPLDEWLELLRSLQRREGTAVWAVWRVLCGALLQGAAPRLVEGQPSADARLTKASHELIRQLLFRLAHPERGDKAQAIERQFELLGALVGALPRERRQAFLEQLDGAYAQHIDEALVACLEHPEREAPITALAMRGAIRVLSAALRDGPTGPAPRQDNSTTGKAVRFFADWFAALRQPGTADLSGIKLLHQAQLFQVRMDPLTRDLTALMNGLFKLHELSP</sequence>